<evidence type="ECO:0000259" key="5">
    <source>
        <dbReference type="PROSITE" id="PS51123"/>
    </source>
</evidence>
<evidence type="ECO:0000256" key="4">
    <source>
        <dbReference type="PROSITE-ProRule" id="PRU00473"/>
    </source>
</evidence>
<evidence type="ECO:0000313" key="7">
    <source>
        <dbReference type="Proteomes" id="UP000029995"/>
    </source>
</evidence>
<evidence type="ECO:0000256" key="3">
    <source>
        <dbReference type="ARBA" id="ARBA00023237"/>
    </source>
</evidence>
<accession>A0A0A0CZW2</accession>
<dbReference type="PROSITE" id="PS51123">
    <property type="entry name" value="OMPA_2"/>
    <property type="match status" value="1"/>
</dbReference>
<keyword evidence="2 4" id="KW-0472">Membrane</keyword>
<dbReference type="PRINTS" id="PR01021">
    <property type="entry name" value="OMPADOMAIN"/>
</dbReference>
<dbReference type="AlphaFoldDB" id="A0A0A0CZW2"/>
<dbReference type="InterPro" id="IPR006665">
    <property type="entry name" value="OmpA-like"/>
</dbReference>
<gene>
    <name evidence="6" type="ORF">P409_33640</name>
</gene>
<reference evidence="6 7" key="1">
    <citation type="submission" date="2014-01" db="EMBL/GenBank/DDBJ databases">
        <title>Genome sequence determination for a cystic fibrosis isolate, Inquilinus limosus.</title>
        <authorList>
            <person name="Pino M."/>
            <person name="Di Conza J."/>
            <person name="Gutkind G."/>
        </authorList>
    </citation>
    <scope>NUCLEOTIDE SEQUENCE [LARGE SCALE GENOMIC DNA]</scope>
    <source>
        <strain evidence="6 7">MP06</strain>
    </source>
</reference>
<organism evidence="6 7">
    <name type="scientific">Inquilinus limosus MP06</name>
    <dbReference type="NCBI Taxonomy" id="1398085"/>
    <lineage>
        <taxon>Bacteria</taxon>
        <taxon>Pseudomonadati</taxon>
        <taxon>Pseudomonadota</taxon>
        <taxon>Alphaproteobacteria</taxon>
        <taxon>Rhodospirillales</taxon>
        <taxon>Rhodospirillaceae</taxon>
        <taxon>Inquilinus</taxon>
    </lineage>
</organism>
<proteinExistence type="predicted"/>
<comment type="subcellular location">
    <subcellularLocation>
        <location evidence="1">Cell outer membrane</location>
    </subcellularLocation>
</comment>
<dbReference type="Pfam" id="PF00691">
    <property type="entry name" value="OmpA"/>
    <property type="match status" value="1"/>
</dbReference>
<evidence type="ECO:0000313" key="6">
    <source>
        <dbReference type="EMBL" id="KGM30342.1"/>
    </source>
</evidence>
<dbReference type="PRINTS" id="PR01023">
    <property type="entry name" value="NAFLGMOTY"/>
</dbReference>
<dbReference type="GO" id="GO:0009279">
    <property type="term" value="C:cell outer membrane"/>
    <property type="evidence" value="ECO:0007669"/>
    <property type="project" value="UniProtKB-SubCell"/>
</dbReference>
<dbReference type="InterPro" id="IPR036737">
    <property type="entry name" value="OmpA-like_sf"/>
</dbReference>
<dbReference type="Gene3D" id="3.40.1520.20">
    <property type="match status" value="3"/>
</dbReference>
<dbReference type="InterPro" id="IPR050330">
    <property type="entry name" value="Bact_OuterMem_StrucFunc"/>
</dbReference>
<comment type="caution">
    <text evidence="6">The sequence shown here is derived from an EMBL/GenBank/DDBJ whole genome shotgun (WGS) entry which is preliminary data.</text>
</comment>
<dbReference type="SUPFAM" id="SSF103088">
    <property type="entry name" value="OmpA-like"/>
    <property type="match status" value="1"/>
</dbReference>
<protein>
    <recommendedName>
        <fullName evidence="5">OmpA-like domain-containing protein</fullName>
    </recommendedName>
</protein>
<sequence>MRDEATYASGAPGSFVAAAAYGLAQAATLSQGSVSLSDAGYSIAGEASTAAVYQATMAGTKALPGGVTLAKVEILPPELKPYAWSAQSDGHTLIFGGAVPSEEARAALAAAAAASFPGTRIIDALQVARGAPAGDFLAAAKLGLAQLARLTDGKAVLDDGRLSISGSAKAGVSGEGIATAIRTGLPQGFQLASVDITPATISPYTLTAEKADGSLTLSGYYPDDQTHQGIVEAARRLFFGETVKDQLALGAGAPEGFGEAALTGLGQLSRLAQGTLALSGTNARLSGQALYAKAVIDIQGAFAAALPHRYMADVWIALKPPEPAVDAATCQGLFSALLARGAILFDTGKATISADSAGLLDNLVGVAQRCPEARIEISGHTDSSGDATANLDLSKRRAEAVAGYLETAGIAGSRLAAEGYGSTRPIASNDTEEGRARNRRIDFLVN</sequence>
<dbReference type="Proteomes" id="UP000029995">
    <property type="component" value="Unassembled WGS sequence"/>
</dbReference>
<evidence type="ECO:0000256" key="2">
    <source>
        <dbReference type="ARBA" id="ARBA00023136"/>
    </source>
</evidence>
<evidence type="ECO:0000256" key="1">
    <source>
        <dbReference type="ARBA" id="ARBA00004442"/>
    </source>
</evidence>
<feature type="domain" description="OmpA-like" evidence="5">
    <location>
        <begin position="332"/>
        <end position="446"/>
    </location>
</feature>
<dbReference type="InterPro" id="IPR006664">
    <property type="entry name" value="OMP_bac"/>
</dbReference>
<dbReference type="CDD" id="cd07185">
    <property type="entry name" value="OmpA_C-like"/>
    <property type="match status" value="1"/>
</dbReference>
<dbReference type="PANTHER" id="PTHR30329">
    <property type="entry name" value="STATOR ELEMENT OF FLAGELLAR MOTOR COMPLEX"/>
    <property type="match status" value="1"/>
</dbReference>
<name>A0A0A0CZW2_9PROT</name>
<dbReference type="PANTHER" id="PTHR30329:SF21">
    <property type="entry name" value="LIPOPROTEIN YIAD-RELATED"/>
    <property type="match status" value="1"/>
</dbReference>
<keyword evidence="3" id="KW-0998">Cell outer membrane</keyword>
<dbReference type="Gene3D" id="3.30.1330.60">
    <property type="entry name" value="OmpA-like domain"/>
    <property type="match status" value="1"/>
</dbReference>
<dbReference type="EMBL" id="JANX01000890">
    <property type="protein sequence ID" value="KGM30342.1"/>
    <property type="molecule type" value="Genomic_DNA"/>
</dbReference>